<dbReference type="EMBL" id="ML976615">
    <property type="protein sequence ID" value="KAF1848978.1"/>
    <property type="molecule type" value="Genomic_DNA"/>
</dbReference>
<organism evidence="1 2">
    <name type="scientific">Cucurbitaria berberidis CBS 394.84</name>
    <dbReference type="NCBI Taxonomy" id="1168544"/>
    <lineage>
        <taxon>Eukaryota</taxon>
        <taxon>Fungi</taxon>
        <taxon>Dikarya</taxon>
        <taxon>Ascomycota</taxon>
        <taxon>Pezizomycotina</taxon>
        <taxon>Dothideomycetes</taxon>
        <taxon>Pleosporomycetidae</taxon>
        <taxon>Pleosporales</taxon>
        <taxon>Pleosporineae</taxon>
        <taxon>Cucurbitariaceae</taxon>
        <taxon>Cucurbitaria</taxon>
    </lineage>
</organism>
<dbReference type="AlphaFoldDB" id="A0A9P4LBU4"/>
<dbReference type="RefSeq" id="XP_040791541.1">
    <property type="nucleotide sequence ID" value="XM_040938732.1"/>
</dbReference>
<keyword evidence="2" id="KW-1185">Reference proteome</keyword>
<sequence length="153" mass="17328">MQQDRARRTREEVDCSLPPCKLYPSLYIVLEKQADGEPNHWSLFVAHENQKGNQYQVHGDAENMHYLHAQNVGLFSTENYFTSYSIVESVPPATEDLVRDCADSEPPPSAPNRAAVTENCQAWVCRVLTRLAQQGIVKEEKVASARRMVEPIN</sequence>
<proteinExistence type="predicted"/>
<dbReference type="InterPro" id="IPR046670">
    <property type="entry name" value="DUF6540"/>
</dbReference>
<comment type="caution">
    <text evidence="1">The sequence shown here is derived from an EMBL/GenBank/DDBJ whole genome shotgun (WGS) entry which is preliminary data.</text>
</comment>
<dbReference type="Pfam" id="PF20174">
    <property type="entry name" value="DUF6540"/>
    <property type="match status" value="1"/>
</dbReference>
<accession>A0A9P4LBU4</accession>
<name>A0A9P4LBU4_9PLEO</name>
<gene>
    <name evidence="1" type="ORF">K460DRAFT_83742</name>
</gene>
<evidence type="ECO:0000313" key="1">
    <source>
        <dbReference type="EMBL" id="KAF1848978.1"/>
    </source>
</evidence>
<dbReference type="OrthoDB" id="4342612at2759"/>
<reference evidence="1" key="1">
    <citation type="submission" date="2020-01" db="EMBL/GenBank/DDBJ databases">
        <authorList>
            <consortium name="DOE Joint Genome Institute"/>
            <person name="Haridas S."/>
            <person name="Albert R."/>
            <person name="Binder M."/>
            <person name="Bloem J."/>
            <person name="Labutti K."/>
            <person name="Salamov A."/>
            <person name="Andreopoulos B."/>
            <person name="Baker S.E."/>
            <person name="Barry K."/>
            <person name="Bills G."/>
            <person name="Bluhm B.H."/>
            <person name="Cannon C."/>
            <person name="Castanera R."/>
            <person name="Culley D.E."/>
            <person name="Daum C."/>
            <person name="Ezra D."/>
            <person name="Gonzalez J.B."/>
            <person name="Henrissat B."/>
            <person name="Kuo A."/>
            <person name="Liang C."/>
            <person name="Lipzen A."/>
            <person name="Lutzoni F."/>
            <person name="Magnuson J."/>
            <person name="Mondo S."/>
            <person name="Nolan M."/>
            <person name="Ohm R."/>
            <person name="Pangilinan J."/>
            <person name="Park H.-J."/>
            <person name="Ramirez L."/>
            <person name="Alfaro M."/>
            <person name="Sun H."/>
            <person name="Tritt A."/>
            <person name="Yoshinaga Y."/>
            <person name="Zwiers L.-H."/>
            <person name="Turgeon B.G."/>
            <person name="Goodwin S.B."/>
            <person name="Spatafora J.W."/>
            <person name="Crous P.W."/>
            <person name="Grigoriev I.V."/>
        </authorList>
    </citation>
    <scope>NUCLEOTIDE SEQUENCE</scope>
    <source>
        <strain evidence="1">CBS 394.84</strain>
    </source>
</reference>
<dbReference type="GeneID" id="63855989"/>
<protein>
    <submittedName>
        <fullName evidence="1">Uncharacterized protein</fullName>
    </submittedName>
</protein>
<evidence type="ECO:0000313" key="2">
    <source>
        <dbReference type="Proteomes" id="UP000800039"/>
    </source>
</evidence>
<dbReference type="Proteomes" id="UP000800039">
    <property type="component" value="Unassembled WGS sequence"/>
</dbReference>